<dbReference type="OMA" id="QWWKVET"/>
<protein>
    <submittedName>
        <fullName evidence="2">BnaCnng47730D protein</fullName>
    </submittedName>
</protein>
<accession>A0A078JD71</accession>
<feature type="domain" description="Maintenance of Photosystem II under High light 2 C-terminal" evidence="1">
    <location>
        <begin position="49"/>
        <end position="160"/>
    </location>
</feature>
<name>A0A078JD71_BRANA</name>
<dbReference type="AlphaFoldDB" id="A0A078JD71"/>
<evidence type="ECO:0000259" key="1">
    <source>
        <dbReference type="Pfam" id="PF20675"/>
    </source>
</evidence>
<reference evidence="2 3" key="1">
    <citation type="journal article" date="2014" name="Science">
        <title>Plant genetics. Early allopolyploid evolution in the post-Neolithic Brassica napus oilseed genome.</title>
        <authorList>
            <person name="Chalhoub B."/>
            <person name="Denoeud F."/>
            <person name="Liu S."/>
            <person name="Parkin I.A."/>
            <person name="Tang H."/>
            <person name="Wang X."/>
            <person name="Chiquet J."/>
            <person name="Belcram H."/>
            <person name="Tong C."/>
            <person name="Samans B."/>
            <person name="Correa M."/>
            <person name="Da Silva C."/>
            <person name="Just J."/>
            <person name="Falentin C."/>
            <person name="Koh C.S."/>
            <person name="Le Clainche I."/>
            <person name="Bernard M."/>
            <person name="Bento P."/>
            <person name="Noel B."/>
            <person name="Labadie K."/>
            <person name="Alberti A."/>
            <person name="Charles M."/>
            <person name="Arnaud D."/>
            <person name="Guo H."/>
            <person name="Daviaud C."/>
            <person name="Alamery S."/>
            <person name="Jabbari K."/>
            <person name="Zhao M."/>
            <person name="Edger P.P."/>
            <person name="Chelaifa H."/>
            <person name="Tack D."/>
            <person name="Lassalle G."/>
            <person name="Mestiri I."/>
            <person name="Schnel N."/>
            <person name="Le Paslier M.C."/>
            <person name="Fan G."/>
            <person name="Renault V."/>
            <person name="Bayer P.E."/>
            <person name="Golicz A.A."/>
            <person name="Manoli S."/>
            <person name="Lee T.H."/>
            <person name="Thi V.H."/>
            <person name="Chalabi S."/>
            <person name="Hu Q."/>
            <person name="Fan C."/>
            <person name="Tollenaere R."/>
            <person name="Lu Y."/>
            <person name="Battail C."/>
            <person name="Shen J."/>
            <person name="Sidebottom C.H."/>
            <person name="Wang X."/>
            <person name="Canaguier A."/>
            <person name="Chauveau A."/>
            <person name="Berard A."/>
            <person name="Deniot G."/>
            <person name="Guan M."/>
            <person name="Liu Z."/>
            <person name="Sun F."/>
            <person name="Lim Y.P."/>
            <person name="Lyons E."/>
            <person name="Town C.D."/>
            <person name="Bancroft I."/>
            <person name="Wang X."/>
            <person name="Meng J."/>
            <person name="Ma J."/>
            <person name="Pires J.C."/>
            <person name="King G.J."/>
            <person name="Brunel D."/>
            <person name="Delourme R."/>
            <person name="Renard M."/>
            <person name="Aury J.M."/>
            <person name="Adams K.L."/>
            <person name="Batley J."/>
            <person name="Snowdon R.J."/>
            <person name="Tost J."/>
            <person name="Edwards D."/>
            <person name="Zhou Y."/>
            <person name="Hua W."/>
            <person name="Sharpe A.G."/>
            <person name="Paterson A.H."/>
            <person name="Guan C."/>
            <person name="Wincker P."/>
        </authorList>
    </citation>
    <scope>NUCLEOTIDE SEQUENCE [LARGE SCALE GENOMIC DNA]</scope>
    <source>
        <strain evidence="3">cv. Darmor-bzh</strain>
    </source>
</reference>
<dbReference type="InterPro" id="IPR038862">
    <property type="entry name" value="MPH2"/>
</dbReference>
<dbReference type="GO" id="GO:0010206">
    <property type="term" value="P:photosystem II repair"/>
    <property type="evidence" value="ECO:0007669"/>
    <property type="project" value="InterPro"/>
</dbReference>
<dbReference type="PANTHER" id="PTHR35742">
    <property type="entry name" value="THYLAKOID LUMENAL 16.5 KDA PROTEIN, CHLOROPLASTIC"/>
    <property type="match status" value="1"/>
</dbReference>
<evidence type="ECO:0000313" key="3">
    <source>
        <dbReference type="Proteomes" id="UP000028999"/>
    </source>
</evidence>
<dbReference type="Pfam" id="PF20675">
    <property type="entry name" value="MPH2"/>
    <property type="match status" value="1"/>
</dbReference>
<proteinExistence type="predicted"/>
<dbReference type="STRING" id="3708.A0A078JD71"/>
<evidence type="ECO:0000313" key="2">
    <source>
        <dbReference type="EMBL" id="CDY65568.1"/>
    </source>
</evidence>
<dbReference type="Proteomes" id="UP000028999">
    <property type="component" value="Unassembled WGS sequence"/>
</dbReference>
<sequence length="160" mass="18222">MEQTRTVSWVYDQLSCVWSRGELLEKVKQDRKKRIERRAVLNSAVNEKGYLQDLVYKLSKVGQAIENNDLEAACLVLGKGIDTGWVKTVNLAFTKLFFFLLFFFNSQWWKVETFNSSLASLITSVNKNDRESSKLAFVSSASAFEKWTSLTGLLGHLKGI</sequence>
<dbReference type="InterPro" id="IPR049072">
    <property type="entry name" value="MPH2_C"/>
</dbReference>
<dbReference type="PaxDb" id="3708-A0A078JD71"/>
<dbReference type="EMBL" id="LK034837">
    <property type="protein sequence ID" value="CDY65568.1"/>
    <property type="molecule type" value="Genomic_DNA"/>
</dbReference>
<dbReference type="Gramene" id="CDY65568">
    <property type="protein sequence ID" value="CDY65568"/>
    <property type="gene ID" value="GSBRNA2T00046819001"/>
</dbReference>
<gene>
    <name evidence="2" type="primary">BnaCnng47730D</name>
    <name evidence="2" type="ORF">GSBRNA2T00046819001</name>
</gene>
<keyword evidence="3" id="KW-1185">Reference proteome</keyword>
<organism evidence="2 3">
    <name type="scientific">Brassica napus</name>
    <name type="common">Rape</name>
    <dbReference type="NCBI Taxonomy" id="3708"/>
    <lineage>
        <taxon>Eukaryota</taxon>
        <taxon>Viridiplantae</taxon>
        <taxon>Streptophyta</taxon>
        <taxon>Embryophyta</taxon>
        <taxon>Tracheophyta</taxon>
        <taxon>Spermatophyta</taxon>
        <taxon>Magnoliopsida</taxon>
        <taxon>eudicotyledons</taxon>
        <taxon>Gunneridae</taxon>
        <taxon>Pentapetalae</taxon>
        <taxon>rosids</taxon>
        <taxon>malvids</taxon>
        <taxon>Brassicales</taxon>
        <taxon>Brassicaceae</taxon>
        <taxon>Brassiceae</taxon>
        <taxon>Brassica</taxon>
    </lineage>
</organism>
<dbReference type="PANTHER" id="PTHR35742:SF1">
    <property type="entry name" value="THYLAKOID LUMENAL 16.5 KDA PROTEIN, CHLOROPLASTIC"/>
    <property type="match status" value="1"/>
</dbReference>